<dbReference type="AlphaFoldDB" id="A0A1C3UR32"/>
<accession>A0A1C3UR32</accession>
<evidence type="ECO:0000313" key="3">
    <source>
        <dbReference type="Proteomes" id="UP000199184"/>
    </source>
</evidence>
<feature type="region of interest" description="Disordered" evidence="1">
    <location>
        <begin position="65"/>
        <end position="89"/>
    </location>
</feature>
<evidence type="ECO:0000313" key="2">
    <source>
        <dbReference type="EMBL" id="SCB17899.1"/>
    </source>
</evidence>
<sequence>MRIIVDTALPGFARKAAESASDVADVIHNLIMDVRDCYRPGLHYMRGPGLKWRNKHQTWLLDSEAVPPPEQHQPPTVYIRPCDAANPAR</sequence>
<proteinExistence type="predicted"/>
<reference evidence="3" key="1">
    <citation type="submission" date="2016-08" db="EMBL/GenBank/DDBJ databases">
        <authorList>
            <person name="Varghese N."/>
            <person name="Submissions Spin"/>
        </authorList>
    </citation>
    <scope>NUCLEOTIDE SEQUENCE [LARGE SCALE GENOMIC DNA]</scope>
    <source>
        <strain evidence="3">ERR11</strain>
    </source>
</reference>
<gene>
    <name evidence="2" type="ORF">GA0061098_1002318</name>
</gene>
<evidence type="ECO:0000256" key="1">
    <source>
        <dbReference type="SAM" id="MobiDB-lite"/>
    </source>
</evidence>
<keyword evidence="3" id="KW-1185">Reference proteome</keyword>
<protein>
    <submittedName>
        <fullName evidence="2">Uncharacterized protein</fullName>
    </submittedName>
</protein>
<name>A0A1C3UR32_9BRAD</name>
<dbReference type="EMBL" id="FMAI01000002">
    <property type="protein sequence ID" value="SCB17899.1"/>
    <property type="molecule type" value="Genomic_DNA"/>
</dbReference>
<dbReference type="Proteomes" id="UP000199184">
    <property type="component" value="Unassembled WGS sequence"/>
</dbReference>
<organism evidence="2 3">
    <name type="scientific">Bradyrhizobium shewense</name>
    <dbReference type="NCBI Taxonomy" id="1761772"/>
    <lineage>
        <taxon>Bacteria</taxon>
        <taxon>Pseudomonadati</taxon>
        <taxon>Pseudomonadota</taxon>
        <taxon>Alphaproteobacteria</taxon>
        <taxon>Hyphomicrobiales</taxon>
        <taxon>Nitrobacteraceae</taxon>
        <taxon>Bradyrhizobium</taxon>
    </lineage>
</organism>